<organism evidence="4 6">
    <name type="scientific">Burkholderia pyrrocinia</name>
    <name type="common">Pseudomonas pyrrocinia</name>
    <dbReference type="NCBI Taxonomy" id="60550"/>
    <lineage>
        <taxon>Bacteria</taxon>
        <taxon>Pseudomonadati</taxon>
        <taxon>Pseudomonadota</taxon>
        <taxon>Betaproteobacteria</taxon>
        <taxon>Burkholderiales</taxon>
        <taxon>Burkholderiaceae</taxon>
        <taxon>Burkholderia</taxon>
        <taxon>Burkholderia cepacia complex</taxon>
    </lineage>
</organism>
<dbReference type="InterPro" id="IPR012675">
    <property type="entry name" value="Beta-grasp_dom_sf"/>
</dbReference>
<dbReference type="EMBL" id="CP150851">
    <property type="protein sequence ID" value="WZW58788.1"/>
    <property type="molecule type" value="Genomic_DNA"/>
</dbReference>
<name>A0A0G3X2F5_BURPY</name>
<evidence type="ECO:0000256" key="2">
    <source>
        <dbReference type="ARBA" id="ARBA00024200"/>
    </source>
</evidence>
<gene>
    <name evidence="5" type="primary">moaD</name>
    <name evidence="4" type="ORF">NA66_1005104</name>
    <name evidence="5" type="ORF">WN985_34540</name>
</gene>
<dbReference type="InterPro" id="IPR016155">
    <property type="entry name" value="Mopterin_synth/thiamin_S_b"/>
</dbReference>
<dbReference type="AlphaFoldDB" id="A0A0G3X2F5"/>
<keyword evidence="5" id="KW-0614">Plasmid</keyword>
<dbReference type="CDD" id="cd00754">
    <property type="entry name" value="Ubl_MoaD"/>
    <property type="match status" value="1"/>
</dbReference>
<dbReference type="GO" id="GO:0006777">
    <property type="term" value="P:Mo-molybdopterin cofactor biosynthetic process"/>
    <property type="evidence" value="ECO:0007669"/>
    <property type="project" value="InterPro"/>
</dbReference>
<evidence type="ECO:0000256" key="3">
    <source>
        <dbReference type="ARBA" id="ARBA00024247"/>
    </source>
</evidence>
<keyword evidence="1" id="KW-0547">Nucleotide-binding</keyword>
<dbReference type="Pfam" id="PF02597">
    <property type="entry name" value="ThiS"/>
    <property type="match status" value="1"/>
</dbReference>
<comment type="similarity">
    <text evidence="2">Belongs to the MoaD family.</text>
</comment>
<reference evidence="5 7" key="2">
    <citation type="submission" date="2024-04" db="EMBL/GenBank/DDBJ databases">
        <title>Biological Control Activity of Plant Growth Promoting Rhizobacteria Burkholderia pyrrocinia BX1 against Tobacco black shank Introduction Tobacco black shank (TBS) caused by the oomycete Phytophthora. nicotianae (P. nicotianae) has become a destructive soil.</title>
        <authorList>
            <person name="Liu X."/>
            <person name="Shu C."/>
        </authorList>
    </citation>
    <scope>NUCLEOTIDE SEQUENCE [LARGE SCALE GENOMIC DNA]</scope>
    <source>
        <strain evidence="5 7">BX1</strain>
        <plasmid evidence="5 7">unnamed</plasmid>
    </source>
</reference>
<dbReference type="RefSeq" id="WP_047904135.1">
    <property type="nucleotide sequence ID" value="NZ_CADFDH010000005.1"/>
</dbReference>
<dbReference type="Proteomes" id="UP001484179">
    <property type="component" value="Plasmid unnamed"/>
</dbReference>
<sequence>MKLTIKYFASIREQLDTDEEIVEIDARELTVDALRSTLAARDARSAEALRMDRPVRAAVNLEMVTGGFVVREDSEVAFFPPVTGG</sequence>
<dbReference type="GeneID" id="55509884"/>
<dbReference type="PANTHER" id="PTHR33359:SF1">
    <property type="entry name" value="MOLYBDOPTERIN SYNTHASE SULFUR CARRIER SUBUNIT"/>
    <property type="match status" value="1"/>
</dbReference>
<dbReference type="OrthoDB" id="9801945at2"/>
<dbReference type="InterPro" id="IPR044672">
    <property type="entry name" value="MOCS2A"/>
</dbReference>
<dbReference type="EMBL" id="QJJY01000005">
    <property type="protein sequence ID" value="PXX36965.1"/>
    <property type="molecule type" value="Genomic_DNA"/>
</dbReference>
<keyword evidence="7" id="KW-1185">Reference proteome</keyword>
<dbReference type="Gene3D" id="3.10.20.30">
    <property type="match status" value="1"/>
</dbReference>
<dbReference type="KEGG" id="bpyr:ABD05_31775"/>
<evidence type="ECO:0000313" key="5">
    <source>
        <dbReference type="EMBL" id="WZW58788.1"/>
    </source>
</evidence>
<dbReference type="InterPro" id="IPR003749">
    <property type="entry name" value="ThiS/MoaD-like"/>
</dbReference>
<evidence type="ECO:0000313" key="7">
    <source>
        <dbReference type="Proteomes" id="UP001484179"/>
    </source>
</evidence>
<accession>A0A0G3X2F5</accession>
<evidence type="ECO:0000256" key="1">
    <source>
        <dbReference type="ARBA" id="ARBA00022741"/>
    </source>
</evidence>
<geneLocation type="plasmid" evidence="5 7">
    <name>unnamed</name>
</geneLocation>
<dbReference type="NCBIfam" id="TIGR01682">
    <property type="entry name" value="moaD"/>
    <property type="match status" value="1"/>
</dbReference>
<dbReference type="GO" id="GO:1990133">
    <property type="term" value="C:molybdopterin adenylyltransferase complex"/>
    <property type="evidence" value="ECO:0007669"/>
    <property type="project" value="TreeGrafter"/>
</dbReference>
<evidence type="ECO:0000313" key="6">
    <source>
        <dbReference type="Proteomes" id="UP000247755"/>
    </source>
</evidence>
<dbReference type="Proteomes" id="UP000247755">
    <property type="component" value="Unassembled WGS sequence"/>
</dbReference>
<protein>
    <recommendedName>
        <fullName evidence="3">Molybdopterin synthase sulfur carrier subunit</fullName>
    </recommendedName>
</protein>
<dbReference type="GO" id="GO:0000166">
    <property type="term" value="F:nucleotide binding"/>
    <property type="evidence" value="ECO:0007669"/>
    <property type="project" value="UniProtKB-KW"/>
</dbReference>
<proteinExistence type="inferred from homology"/>
<dbReference type="PANTHER" id="PTHR33359">
    <property type="entry name" value="MOLYBDOPTERIN SYNTHASE SULFUR CARRIER SUBUNIT"/>
    <property type="match status" value="1"/>
</dbReference>
<dbReference type="SUPFAM" id="SSF54285">
    <property type="entry name" value="MoaD/ThiS"/>
    <property type="match status" value="1"/>
</dbReference>
<reference evidence="4 6" key="1">
    <citation type="submission" date="2018-05" db="EMBL/GenBank/DDBJ databases">
        <title>Comparative genomics of bacterial root endophytes of switchgrass collected from native prairies over two seasons.</title>
        <authorList>
            <person name="Tang Y."/>
        </authorList>
    </citation>
    <scope>NUCLEOTIDE SEQUENCE [LARGE SCALE GENOMIC DNA]</scope>
    <source>
        <strain evidence="4 6">NFIX32</strain>
    </source>
</reference>
<evidence type="ECO:0000313" key="4">
    <source>
        <dbReference type="EMBL" id="PXX36965.1"/>
    </source>
</evidence>